<reference evidence="3 4" key="1">
    <citation type="journal article" date="2011" name="Stand. Genomic Sci.">
        <title>Complete genome sequence of Bacteroides salanitronis type strain (BL78).</title>
        <authorList>
            <person name="Gronow S."/>
            <person name="Held B."/>
            <person name="Lucas S."/>
            <person name="Lapidus A."/>
            <person name="Del Rio T.G."/>
            <person name="Nolan M."/>
            <person name="Tice H."/>
            <person name="Deshpande S."/>
            <person name="Cheng J.F."/>
            <person name="Pitluck S."/>
            <person name="Liolios K."/>
            <person name="Pagani I."/>
            <person name="Ivanova N."/>
            <person name="Mavromatis K."/>
            <person name="Pati A."/>
            <person name="Tapia R."/>
            <person name="Han C."/>
            <person name="Goodwin L."/>
            <person name="Chen A."/>
            <person name="Palaniappan K."/>
            <person name="Land M."/>
            <person name="Hauser L."/>
            <person name="Chang Y.J."/>
            <person name="Jeffries C.D."/>
            <person name="Brambilla E.M."/>
            <person name="Rohde M."/>
            <person name="Goker M."/>
            <person name="Detter J.C."/>
            <person name="Woyke T."/>
            <person name="Bristow J."/>
            <person name="Markowitz V."/>
            <person name="Hugenholtz P."/>
            <person name="Kyrpides N.C."/>
            <person name="Klenk H.P."/>
            <person name="Eisen J.A."/>
        </authorList>
    </citation>
    <scope>NUCLEOTIDE SEQUENCE [LARGE SCALE GENOMIC DNA]</scope>
    <source>
        <strain evidence="3 4">DSM 18170</strain>
    </source>
</reference>
<dbReference type="SUPFAM" id="SSF160574">
    <property type="entry name" value="BT0923-like"/>
    <property type="match status" value="1"/>
</dbReference>
<feature type="compositionally biased region" description="Basic residues" evidence="1">
    <location>
        <begin position="180"/>
        <end position="189"/>
    </location>
</feature>
<evidence type="ECO:0000313" key="3">
    <source>
        <dbReference type="EMBL" id="ADY35411.1"/>
    </source>
</evidence>
<sequence>MKMRVFFGMLAMCFALSVYAESDPVSFVRNRYPNARILDKDYDDGFIEVKMNHRGAEKIAIFNSGGEWLRTMWEVRRSRLPRAVINVLKRSGFVYEEIDDNDNKAMENRRGMYYIVQADRNDRSYVLVVSERGNIIERFYDDEWDDEWDEGRWEGEFWDDGEDHFDEGDDEWDDRRYRPRHHRDHRHHGCCHDDDDEDDGEDRFDEGDDEWHGGEA</sequence>
<proteinExistence type="predicted"/>
<protein>
    <submittedName>
        <fullName evidence="3">Uncharacterized protein</fullName>
    </submittedName>
</protein>
<dbReference type="HOGENOM" id="CLU_1275596_0_0_10"/>
<name>F0R279_PHOSB</name>
<gene>
    <name evidence="3" type="ordered locus">Bacsa_0818</name>
</gene>
<feature type="compositionally biased region" description="Acidic residues" evidence="1">
    <location>
        <begin position="193"/>
        <end position="209"/>
    </location>
</feature>
<organism evidence="3 4">
    <name type="scientific">Phocaeicola salanitronis (strain DSM 18170 / JCM 13657 / CCUG 60908 / BL78)</name>
    <name type="common">Bacteroides salanitronis</name>
    <dbReference type="NCBI Taxonomy" id="667015"/>
    <lineage>
        <taxon>Bacteria</taxon>
        <taxon>Pseudomonadati</taxon>
        <taxon>Bacteroidota</taxon>
        <taxon>Bacteroidia</taxon>
        <taxon>Bacteroidales</taxon>
        <taxon>Bacteroidaceae</taxon>
        <taxon>Phocaeicola</taxon>
    </lineage>
</organism>
<feature type="signal peptide" evidence="2">
    <location>
        <begin position="1"/>
        <end position="20"/>
    </location>
</feature>
<dbReference type="EMBL" id="CP002530">
    <property type="protein sequence ID" value="ADY35411.1"/>
    <property type="molecule type" value="Genomic_DNA"/>
</dbReference>
<dbReference type="STRING" id="667015.Bacsa_0818"/>
<keyword evidence="2" id="KW-0732">Signal</keyword>
<dbReference type="KEGG" id="bsa:Bacsa_0818"/>
<evidence type="ECO:0000256" key="1">
    <source>
        <dbReference type="SAM" id="MobiDB-lite"/>
    </source>
</evidence>
<keyword evidence="4" id="KW-1185">Reference proteome</keyword>
<evidence type="ECO:0000313" key="4">
    <source>
        <dbReference type="Proteomes" id="UP000007486"/>
    </source>
</evidence>
<dbReference type="AlphaFoldDB" id="F0R279"/>
<dbReference type="RefSeq" id="WP_013616863.1">
    <property type="nucleotide sequence ID" value="NC_015164.1"/>
</dbReference>
<feature type="region of interest" description="Disordered" evidence="1">
    <location>
        <begin position="180"/>
        <end position="216"/>
    </location>
</feature>
<accession>F0R279</accession>
<dbReference type="OrthoDB" id="799540at2"/>
<feature type="chain" id="PRO_5003255519" evidence="2">
    <location>
        <begin position="21"/>
        <end position="216"/>
    </location>
</feature>
<dbReference type="Gene3D" id="3.10.450.360">
    <property type="match status" value="1"/>
</dbReference>
<evidence type="ECO:0000256" key="2">
    <source>
        <dbReference type="SAM" id="SignalP"/>
    </source>
</evidence>
<dbReference type="Proteomes" id="UP000007486">
    <property type="component" value="Chromosome"/>
</dbReference>